<reference evidence="2" key="1">
    <citation type="journal article" date="2023" name="Science">
        <title>Genome structures resolve the early diversification of teleost fishes.</title>
        <authorList>
            <person name="Parey E."/>
            <person name="Louis A."/>
            <person name="Montfort J."/>
            <person name="Bouchez O."/>
            <person name="Roques C."/>
            <person name="Iampietro C."/>
            <person name="Lluch J."/>
            <person name="Castinel A."/>
            <person name="Donnadieu C."/>
            <person name="Desvignes T."/>
            <person name="Floi Bucao C."/>
            <person name="Jouanno E."/>
            <person name="Wen M."/>
            <person name="Mejri S."/>
            <person name="Dirks R."/>
            <person name="Jansen H."/>
            <person name="Henkel C."/>
            <person name="Chen W.J."/>
            <person name="Zahm M."/>
            <person name="Cabau C."/>
            <person name="Klopp C."/>
            <person name="Thompson A.W."/>
            <person name="Robinson-Rechavi M."/>
            <person name="Braasch I."/>
            <person name="Lecointre G."/>
            <person name="Bobe J."/>
            <person name="Postlethwait J.H."/>
            <person name="Berthelot C."/>
            <person name="Roest Crollius H."/>
            <person name="Guiguen Y."/>
        </authorList>
    </citation>
    <scope>NUCLEOTIDE SEQUENCE</scope>
    <source>
        <strain evidence="2">Concon-B</strain>
    </source>
</reference>
<dbReference type="Proteomes" id="UP001152803">
    <property type="component" value="Unassembled WGS sequence"/>
</dbReference>
<dbReference type="EMBL" id="JAFJMO010000017">
    <property type="protein sequence ID" value="KAJ8252413.1"/>
    <property type="molecule type" value="Genomic_DNA"/>
</dbReference>
<feature type="region of interest" description="Disordered" evidence="1">
    <location>
        <begin position="125"/>
        <end position="162"/>
    </location>
</feature>
<feature type="non-terminal residue" evidence="2">
    <location>
        <position position="1"/>
    </location>
</feature>
<evidence type="ECO:0000313" key="2">
    <source>
        <dbReference type="EMBL" id="KAJ8252413.1"/>
    </source>
</evidence>
<proteinExistence type="predicted"/>
<organism evidence="2 3">
    <name type="scientific">Conger conger</name>
    <name type="common">Conger eel</name>
    <name type="synonym">Muraena conger</name>
    <dbReference type="NCBI Taxonomy" id="82655"/>
    <lineage>
        <taxon>Eukaryota</taxon>
        <taxon>Metazoa</taxon>
        <taxon>Chordata</taxon>
        <taxon>Craniata</taxon>
        <taxon>Vertebrata</taxon>
        <taxon>Euteleostomi</taxon>
        <taxon>Actinopterygii</taxon>
        <taxon>Neopterygii</taxon>
        <taxon>Teleostei</taxon>
        <taxon>Anguilliformes</taxon>
        <taxon>Congridae</taxon>
        <taxon>Conger</taxon>
    </lineage>
</organism>
<comment type="caution">
    <text evidence="2">The sequence shown here is derived from an EMBL/GenBank/DDBJ whole genome shotgun (WGS) entry which is preliminary data.</text>
</comment>
<gene>
    <name evidence="2" type="ORF">COCON_G00217250</name>
</gene>
<evidence type="ECO:0000313" key="3">
    <source>
        <dbReference type="Proteomes" id="UP001152803"/>
    </source>
</evidence>
<protein>
    <submittedName>
        <fullName evidence="2">Uncharacterized protein</fullName>
    </submittedName>
</protein>
<keyword evidence="3" id="KW-1185">Reference proteome</keyword>
<name>A0A9Q1CY36_CONCO</name>
<sequence>CSCALCVGLRRASGFKYFSEWQIRDDHQTITPSSSIPVTHTWSPQPVIMNNQISDSGIITLLVPPDPAGTSLTLLPASYPMLLQGTVINLATPQPSPTAQPFPATLQAAAHPSSATLQPFPLVTPLMPQAMPSSHVTRDVGPPGGTERGSPPHPVSSDPKRQIREIEILFSLLGK</sequence>
<evidence type="ECO:0000256" key="1">
    <source>
        <dbReference type="SAM" id="MobiDB-lite"/>
    </source>
</evidence>
<dbReference type="AlphaFoldDB" id="A0A9Q1CY36"/>
<accession>A0A9Q1CY36</accession>